<dbReference type="Pfam" id="PF00117">
    <property type="entry name" value="GATase"/>
    <property type="match status" value="1"/>
</dbReference>
<dbReference type="RefSeq" id="WP_315735201.1">
    <property type="nucleotide sequence ID" value="NZ_JAVYII010000009.1"/>
</dbReference>
<dbReference type="InterPro" id="IPR017926">
    <property type="entry name" value="GATASE"/>
</dbReference>
<dbReference type="InterPro" id="IPR044992">
    <property type="entry name" value="ChyE-like"/>
</dbReference>
<dbReference type="InterPro" id="IPR029062">
    <property type="entry name" value="Class_I_gatase-like"/>
</dbReference>
<dbReference type="CDD" id="cd01741">
    <property type="entry name" value="GATase1_1"/>
    <property type="match status" value="1"/>
</dbReference>
<dbReference type="PANTHER" id="PTHR42695:SF5">
    <property type="entry name" value="GLUTAMINE AMIDOTRANSFERASE YLR126C-RELATED"/>
    <property type="match status" value="1"/>
</dbReference>
<organism evidence="2 3">
    <name type="scientific">Nocardioides imazamoxiresistens</name>
    <dbReference type="NCBI Taxonomy" id="3231893"/>
    <lineage>
        <taxon>Bacteria</taxon>
        <taxon>Bacillati</taxon>
        <taxon>Actinomycetota</taxon>
        <taxon>Actinomycetes</taxon>
        <taxon>Propionibacteriales</taxon>
        <taxon>Nocardioidaceae</taxon>
        <taxon>Nocardioides</taxon>
    </lineage>
</organism>
<sequence length="253" mass="25636">MSGARLLVVQHQGDCPAALFGGWWVEAGLELDVRRADRGELAPGPDALLAGVAGLVVLGGSPGANDDDDAPWLPAARDLVAAAAARGVPTLGICLGHQLAAVALGGTVERNPAGQTVGLTPVAWTAAAAHDPLFADVVARRPEPVAVHWNSDVVTALPHGAVLLASTPGGDVQAARLAPTVWGVQLHPEADRGVVEAWAASDAVVHAERGLDQSALLGAVEAAHAELAATWRPLADAFARRVASGRTSEGDAA</sequence>
<keyword evidence="2" id="KW-0315">Glutamine amidotransferase</keyword>
<evidence type="ECO:0000313" key="2">
    <source>
        <dbReference type="EMBL" id="MDT9594934.1"/>
    </source>
</evidence>
<gene>
    <name evidence="2" type="ORF">RDV89_17730</name>
</gene>
<dbReference type="PANTHER" id="PTHR42695">
    <property type="entry name" value="GLUTAMINE AMIDOTRANSFERASE YLR126C-RELATED"/>
    <property type="match status" value="1"/>
</dbReference>
<reference evidence="2 3" key="1">
    <citation type="submission" date="2023-08" db="EMBL/GenBank/DDBJ databases">
        <title>Nocardioides seae sp. nov., a bacterium isolated from a soil.</title>
        <authorList>
            <person name="Wang X."/>
        </authorList>
    </citation>
    <scope>NUCLEOTIDE SEQUENCE [LARGE SCALE GENOMIC DNA]</scope>
    <source>
        <strain evidence="2 3">YZH12</strain>
    </source>
</reference>
<accession>A0ABU3Q0P7</accession>
<name>A0ABU3Q0P7_9ACTN</name>
<dbReference type="EMBL" id="JAVYII010000009">
    <property type="protein sequence ID" value="MDT9594934.1"/>
    <property type="molecule type" value="Genomic_DNA"/>
</dbReference>
<dbReference type="GO" id="GO:0016787">
    <property type="term" value="F:hydrolase activity"/>
    <property type="evidence" value="ECO:0007669"/>
    <property type="project" value="UniProtKB-KW"/>
</dbReference>
<comment type="caution">
    <text evidence="2">The sequence shown here is derived from an EMBL/GenBank/DDBJ whole genome shotgun (WGS) entry which is preliminary data.</text>
</comment>
<protein>
    <submittedName>
        <fullName evidence="2">Type 1 glutamine amidotransferase</fullName>
        <ecNumber evidence="2">3.4.-.-</ecNumber>
    </submittedName>
</protein>
<dbReference type="PRINTS" id="PR00096">
    <property type="entry name" value="GATASE"/>
</dbReference>
<proteinExistence type="predicted"/>
<dbReference type="PROSITE" id="PS51273">
    <property type="entry name" value="GATASE_TYPE_1"/>
    <property type="match status" value="1"/>
</dbReference>
<evidence type="ECO:0000259" key="1">
    <source>
        <dbReference type="Pfam" id="PF00117"/>
    </source>
</evidence>
<feature type="domain" description="Glutamine amidotransferase" evidence="1">
    <location>
        <begin position="50"/>
        <end position="192"/>
    </location>
</feature>
<dbReference type="SUPFAM" id="SSF52317">
    <property type="entry name" value="Class I glutamine amidotransferase-like"/>
    <property type="match status" value="1"/>
</dbReference>
<dbReference type="EC" id="3.4.-.-" evidence="2"/>
<keyword evidence="3" id="KW-1185">Reference proteome</keyword>
<dbReference type="Proteomes" id="UP001268542">
    <property type="component" value="Unassembled WGS sequence"/>
</dbReference>
<keyword evidence="2" id="KW-0378">Hydrolase</keyword>
<dbReference type="Gene3D" id="3.40.50.880">
    <property type="match status" value="1"/>
</dbReference>
<evidence type="ECO:0000313" key="3">
    <source>
        <dbReference type="Proteomes" id="UP001268542"/>
    </source>
</evidence>